<dbReference type="EMBL" id="CP032382">
    <property type="protein sequence ID" value="AYB32468.1"/>
    <property type="molecule type" value="Genomic_DNA"/>
</dbReference>
<protein>
    <submittedName>
        <fullName evidence="1">Uncharacterized protein</fullName>
    </submittedName>
</protein>
<reference evidence="2" key="1">
    <citation type="submission" date="2018-09" db="EMBL/GenBank/DDBJ databases">
        <title>Chryseolinea sp. KIS68-18 isolated from soil.</title>
        <authorList>
            <person name="Weon H.-Y."/>
            <person name="Kwon S.-W."/>
            <person name="Lee S.A."/>
        </authorList>
    </citation>
    <scope>NUCLEOTIDE SEQUENCE [LARGE SCALE GENOMIC DNA]</scope>
    <source>
        <strain evidence="2">KIS68-18</strain>
    </source>
</reference>
<dbReference type="Proteomes" id="UP000266183">
    <property type="component" value="Chromosome"/>
</dbReference>
<dbReference type="KEGG" id="chk:D4L85_18650"/>
<organism evidence="1 2">
    <name type="scientific">Chryseolinea soli</name>
    <dbReference type="NCBI Taxonomy" id="2321403"/>
    <lineage>
        <taxon>Bacteria</taxon>
        <taxon>Pseudomonadati</taxon>
        <taxon>Bacteroidota</taxon>
        <taxon>Cytophagia</taxon>
        <taxon>Cytophagales</taxon>
        <taxon>Fulvivirgaceae</taxon>
        <taxon>Chryseolinea</taxon>
    </lineage>
</organism>
<proteinExistence type="predicted"/>
<keyword evidence="2" id="KW-1185">Reference proteome</keyword>
<sequence>MVFFWRVGGLAYGGYRFWLSKKADVTIMLHYNKSLLDYDDDLSTGQRNNVILLPATWGIFR</sequence>
<dbReference type="AlphaFoldDB" id="A0A385SUJ0"/>
<gene>
    <name evidence="1" type="ORF">D4L85_18650</name>
</gene>
<evidence type="ECO:0000313" key="2">
    <source>
        <dbReference type="Proteomes" id="UP000266183"/>
    </source>
</evidence>
<accession>A0A385SUJ0</accession>
<name>A0A385SUJ0_9BACT</name>
<evidence type="ECO:0000313" key="1">
    <source>
        <dbReference type="EMBL" id="AYB32468.1"/>
    </source>
</evidence>